<organism evidence="1 2">
    <name type="scientific">Podila minutissima</name>
    <dbReference type="NCBI Taxonomy" id="64525"/>
    <lineage>
        <taxon>Eukaryota</taxon>
        <taxon>Fungi</taxon>
        <taxon>Fungi incertae sedis</taxon>
        <taxon>Mucoromycota</taxon>
        <taxon>Mortierellomycotina</taxon>
        <taxon>Mortierellomycetes</taxon>
        <taxon>Mortierellales</taxon>
        <taxon>Mortierellaceae</taxon>
        <taxon>Podila</taxon>
    </lineage>
</organism>
<dbReference type="GO" id="GO:0035539">
    <property type="term" value="F:8-oxo-7,8-dihydrodeoxyguanosine triphosphate pyrophosphatase activity"/>
    <property type="evidence" value="ECO:0007669"/>
    <property type="project" value="TreeGrafter"/>
</dbReference>
<protein>
    <recommendedName>
        <fullName evidence="3">Nudix hydrolase domain-containing protein</fullName>
    </recommendedName>
</protein>
<name>A0A9P5SFC9_9FUNG</name>
<keyword evidence="2" id="KW-1185">Reference proteome</keyword>
<evidence type="ECO:0000313" key="2">
    <source>
        <dbReference type="Proteomes" id="UP000696485"/>
    </source>
</evidence>
<dbReference type="EMBL" id="JAAAUY010000633">
    <property type="protein sequence ID" value="KAF9327743.1"/>
    <property type="molecule type" value="Genomic_DNA"/>
</dbReference>
<accession>A0A9P5SFC9</accession>
<proteinExistence type="predicted"/>
<dbReference type="Proteomes" id="UP000696485">
    <property type="component" value="Unassembled WGS sequence"/>
</dbReference>
<dbReference type="PANTHER" id="PTHR16099:SF5">
    <property type="entry name" value="NUCLEOTIDE TRIPHOSPHATE DIPHOSPHATASE NUDT15"/>
    <property type="match status" value="1"/>
</dbReference>
<dbReference type="GO" id="GO:0006203">
    <property type="term" value="P:dGTP catabolic process"/>
    <property type="evidence" value="ECO:0007669"/>
    <property type="project" value="TreeGrafter"/>
</dbReference>
<dbReference type="AlphaFoldDB" id="A0A9P5SFC9"/>
<dbReference type="Gene3D" id="3.90.79.10">
    <property type="entry name" value="Nucleoside Triphosphate Pyrophosphohydrolase"/>
    <property type="match status" value="1"/>
</dbReference>
<sequence length="72" mass="8292">MPEIDRHYVAVFMAANVLGSAEVRVMEPLKCEKWEWISQAQLLDSKGPYQPLFSPLAKMVDEHDLSPLFEEE</sequence>
<reference evidence="1" key="1">
    <citation type="journal article" date="2020" name="Fungal Divers.">
        <title>Resolving the Mortierellaceae phylogeny through synthesis of multi-gene phylogenetics and phylogenomics.</title>
        <authorList>
            <person name="Vandepol N."/>
            <person name="Liber J."/>
            <person name="Desiro A."/>
            <person name="Na H."/>
            <person name="Kennedy M."/>
            <person name="Barry K."/>
            <person name="Grigoriev I.V."/>
            <person name="Miller A.N."/>
            <person name="O'Donnell K."/>
            <person name="Stajich J.E."/>
            <person name="Bonito G."/>
        </authorList>
    </citation>
    <scope>NUCLEOTIDE SEQUENCE</scope>
    <source>
        <strain evidence="1">NVP1</strain>
    </source>
</reference>
<evidence type="ECO:0000313" key="1">
    <source>
        <dbReference type="EMBL" id="KAF9327743.1"/>
    </source>
</evidence>
<dbReference type="GO" id="GO:0005829">
    <property type="term" value="C:cytosol"/>
    <property type="evidence" value="ECO:0007669"/>
    <property type="project" value="TreeGrafter"/>
</dbReference>
<dbReference type="PANTHER" id="PTHR16099">
    <property type="entry name" value="8-OXO-DGTP DIPHOSPHATES NUDT15"/>
    <property type="match status" value="1"/>
</dbReference>
<gene>
    <name evidence="1" type="ORF">BG006_009001</name>
</gene>
<evidence type="ECO:0008006" key="3">
    <source>
        <dbReference type="Google" id="ProtNLM"/>
    </source>
</evidence>
<comment type="caution">
    <text evidence="1">The sequence shown here is derived from an EMBL/GenBank/DDBJ whole genome shotgun (WGS) entry which is preliminary data.</text>
</comment>